<evidence type="ECO:0000256" key="2">
    <source>
        <dbReference type="SAM" id="Phobius"/>
    </source>
</evidence>
<feature type="region of interest" description="Disordered" evidence="1">
    <location>
        <begin position="52"/>
        <end position="75"/>
    </location>
</feature>
<reference evidence="3" key="1">
    <citation type="submission" date="2020-06" db="EMBL/GenBank/DDBJ databases">
        <authorList>
            <consortium name="Plant Systems Biology data submission"/>
        </authorList>
    </citation>
    <scope>NUCLEOTIDE SEQUENCE</scope>
    <source>
        <strain evidence="3">D6</strain>
    </source>
</reference>
<keyword evidence="4" id="KW-1185">Reference proteome</keyword>
<name>A0A9N8HV08_9STRA</name>
<dbReference type="AlphaFoldDB" id="A0A9N8HV08"/>
<gene>
    <name evidence="3" type="ORF">SEMRO_1910_G304900.1</name>
</gene>
<keyword evidence="2" id="KW-0472">Membrane</keyword>
<evidence type="ECO:0000256" key="1">
    <source>
        <dbReference type="SAM" id="MobiDB-lite"/>
    </source>
</evidence>
<sequence length="458" mass="51981">MSNVPEVTGARSSRQKTRKTSKWSSTWIYLLALLLGWCVITWYFSFSVHKSSTSNRNGNEFSNVVVPPRKTPTNVDLQQRKESGSLSSGDQHFLISYLTMTGQFQQEEQSSSDAQKAQEIFSKEMRRVQAWLLQTQKSPFLPLTAYLESPLPPYNDTQVPRLLSTHRLANKPQDLIQREYTTDTPQSCLDLPNAFPVMKPPTDKEEAETQNRKNDCPIHGDPFLPWIHDAFVSPSGTVVEIVAHNQRRCHTNPKQYFHRLQHLEPQVTIMQSVPVIREKATGNGAYRYRLASLQEAAANTDAVTETRFICHFHTQVLANNQEGDTLQTIPLGETLSVFPYNYEHANDRKRNSKPMLTRGCVDDNSVFNALKLYDLCLENTIALAATQEGLAITIVALNNKAHIFHEFCEFRSLQVVQETIYAALVFLPKGVQVMDNSMLQGILFNVYMLRNLNCARAA</sequence>
<dbReference type="Proteomes" id="UP001153069">
    <property type="component" value="Unassembled WGS sequence"/>
</dbReference>
<comment type="caution">
    <text evidence="3">The sequence shown here is derived from an EMBL/GenBank/DDBJ whole genome shotgun (WGS) entry which is preliminary data.</text>
</comment>
<accession>A0A9N8HV08</accession>
<proteinExistence type="predicted"/>
<feature type="transmembrane region" description="Helical" evidence="2">
    <location>
        <begin position="26"/>
        <end position="46"/>
    </location>
</feature>
<dbReference type="EMBL" id="CAICTM010001908">
    <property type="protein sequence ID" value="CAB9526916.1"/>
    <property type="molecule type" value="Genomic_DNA"/>
</dbReference>
<feature type="compositionally biased region" description="Polar residues" evidence="1">
    <location>
        <begin position="52"/>
        <end position="62"/>
    </location>
</feature>
<evidence type="ECO:0000313" key="3">
    <source>
        <dbReference type="EMBL" id="CAB9526916.1"/>
    </source>
</evidence>
<organism evidence="3 4">
    <name type="scientific">Seminavis robusta</name>
    <dbReference type="NCBI Taxonomy" id="568900"/>
    <lineage>
        <taxon>Eukaryota</taxon>
        <taxon>Sar</taxon>
        <taxon>Stramenopiles</taxon>
        <taxon>Ochrophyta</taxon>
        <taxon>Bacillariophyta</taxon>
        <taxon>Bacillariophyceae</taxon>
        <taxon>Bacillariophycidae</taxon>
        <taxon>Naviculales</taxon>
        <taxon>Naviculaceae</taxon>
        <taxon>Seminavis</taxon>
    </lineage>
</organism>
<keyword evidence="2" id="KW-1133">Transmembrane helix</keyword>
<keyword evidence="2" id="KW-0812">Transmembrane</keyword>
<evidence type="ECO:0000313" key="4">
    <source>
        <dbReference type="Proteomes" id="UP001153069"/>
    </source>
</evidence>
<protein>
    <submittedName>
        <fullName evidence="3">Uncharacterized protein</fullName>
    </submittedName>
</protein>